<evidence type="ECO:0000313" key="2">
    <source>
        <dbReference type="EMBL" id="GIY60401.1"/>
    </source>
</evidence>
<gene>
    <name evidence="1" type="ORF">CEXT_110001</name>
    <name evidence="2" type="ORF">CEXT_68131</name>
</gene>
<reference evidence="1 3" key="1">
    <citation type="submission" date="2021-06" db="EMBL/GenBank/DDBJ databases">
        <title>Caerostris extrusa draft genome.</title>
        <authorList>
            <person name="Kono N."/>
            <person name="Arakawa K."/>
        </authorList>
    </citation>
    <scope>NUCLEOTIDE SEQUENCE [LARGE SCALE GENOMIC DNA]</scope>
</reference>
<comment type="caution">
    <text evidence="1">The sequence shown here is derived from an EMBL/GenBank/DDBJ whole genome shotgun (WGS) entry which is preliminary data.</text>
</comment>
<dbReference type="EMBL" id="BPLR01003858">
    <property type="protein sequence ID" value="GIX89410.1"/>
    <property type="molecule type" value="Genomic_DNA"/>
</dbReference>
<evidence type="ECO:0000313" key="3">
    <source>
        <dbReference type="Proteomes" id="UP001054945"/>
    </source>
</evidence>
<dbReference type="Proteomes" id="UP001054945">
    <property type="component" value="Unassembled WGS sequence"/>
</dbReference>
<name>A0AAV4NWZ2_CAEEX</name>
<organism evidence="1 3">
    <name type="scientific">Caerostris extrusa</name>
    <name type="common">Bark spider</name>
    <name type="synonym">Caerostris bankana</name>
    <dbReference type="NCBI Taxonomy" id="172846"/>
    <lineage>
        <taxon>Eukaryota</taxon>
        <taxon>Metazoa</taxon>
        <taxon>Ecdysozoa</taxon>
        <taxon>Arthropoda</taxon>
        <taxon>Chelicerata</taxon>
        <taxon>Arachnida</taxon>
        <taxon>Araneae</taxon>
        <taxon>Araneomorphae</taxon>
        <taxon>Entelegynae</taxon>
        <taxon>Araneoidea</taxon>
        <taxon>Araneidae</taxon>
        <taxon>Caerostris</taxon>
    </lineage>
</organism>
<proteinExistence type="predicted"/>
<sequence>MSSMVTSNSQKHALCEISRSEESMEWMIRSGQQKLHRMWLNRRFLIFGCSLFLILGRDDFNCCDSILEDSDSSGSLQNESENLPELQDYLNSQLPGAGLCFIHNLRIVVVEVKNQTPCLVLSLRLRLSALK</sequence>
<protein>
    <submittedName>
        <fullName evidence="1">Uncharacterized protein</fullName>
    </submittedName>
</protein>
<dbReference type="EMBL" id="BPLR01013324">
    <property type="protein sequence ID" value="GIY60401.1"/>
    <property type="molecule type" value="Genomic_DNA"/>
</dbReference>
<keyword evidence="3" id="KW-1185">Reference proteome</keyword>
<dbReference type="AlphaFoldDB" id="A0AAV4NWZ2"/>
<accession>A0AAV4NWZ2</accession>
<evidence type="ECO:0000313" key="1">
    <source>
        <dbReference type="EMBL" id="GIX89410.1"/>
    </source>
</evidence>